<dbReference type="EMBL" id="SDMP01000017">
    <property type="protein sequence ID" value="RYQ99070.1"/>
    <property type="molecule type" value="Genomic_DNA"/>
</dbReference>
<reference evidence="2 3" key="1">
    <citation type="submission" date="2019-01" db="EMBL/GenBank/DDBJ databases">
        <title>Sequencing of cultivated peanut Arachis hypogaea provides insights into genome evolution and oil improvement.</title>
        <authorList>
            <person name="Chen X."/>
        </authorList>
    </citation>
    <scope>NUCLEOTIDE SEQUENCE [LARGE SCALE GENOMIC DNA]</scope>
    <source>
        <strain evidence="3">cv. Fuhuasheng</strain>
        <tissue evidence="2">Leaves</tissue>
    </source>
</reference>
<dbReference type="Proteomes" id="UP000289738">
    <property type="component" value="Chromosome B07"/>
</dbReference>
<evidence type="ECO:0000313" key="2">
    <source>
        <dbReference type="EMBL" id="RYQ99070.1"/>
    </source>
</evidence>
<proteinExistence type="predicted"/>
<dbReference type="AlphaFoldDB" id="A0A444YAT9"/>
<keyword evidence="1" id="KW-0812">Transmembrane</keyword>
<organism evidence="2 3">
    <name type="scientific">Arachis hypogaea</name>
    <name type="common">Peanut</name>
    <dbReference type="NCBI Taxonomy" id="3818"/>
    <lineage>
        <taxon>Eukaryota</taxon>
        <taxon>Viridiplantae</taxon>
        <taxon>Streptophyta</taxon>
        <taxon>Embryophyta</taxon>
        <taxon>Tracheophyta</taxon>
        <taxon>Spermatophyta</taxon>
        <taxon>Magnoliopsida</taxon>
        <taxon>eudicotyledons</taxon>
        <taxon>Gunneridae</taxon>
        <taxon>Pentapetalae</taxon>
        <taxon>rosids</taxon>
        <taxon>fabids</taxon>
        <taxon>Fabales</taxon>
        <taxon>Fabaceae</taxon>
        <taxon>Papilionoideae</taxon>
        <taxon>50 kb inversion clade</taxon>
        <taxon>dalbergioids sensu lato</taxon>
        <taxon>Dalbergieae</taxon>
        <taxon>Pterocarpus clade</taxon>
        <taxon>Arachis</taxon>
    </lineage>
</organism>
<comment type="caution">
    <text evidence="2">The sequence shown here is derived from an EMBL/GenBank/DDBJ whole genome shotgun (WGS) entry which is preliminary data.</text>
</comment>
<protein>
    <submittedName>
        <fullName evidence="2">Uncharacterized protein</fullName>
    </submittedName>
</protein>
<evidence type="ECO:0000256" key="1">
    <source>
        <dbReference type="SAM" id="Phobius"/>
    </source>
</evidence>
<keyword evidence="3" id="KW-1185">Reference proteome</keyword>
<gene>
    <name evidence="2" type="ORF">Ahy_B07g086924</name>
</gene>
<name>A0A444YAT9_ARAHY</name>
<accession>A0A444YAT9</accession>
<sequence>MFSYFVNFTDSELLISDPGLLIFLSLFIFAFVKISIHQQPPPSPANSAAGTATNTQKLSWNIGHVKSKAAGQRNCS</sequence>
<evidence type="ECO:0000313" key="3">
    <source>
        <dbReference type="Proteomes" id="UP000289738"/>
    </source>
</evidence>
<keyword evidence="1" id="KW-1133">Transmembrane helix</keyword>
<feature type="transmembrane region" description="Helical" evidence="1">
    <location>
        <begin position="20"/>
        <end position="36"/>
    </location>
</feature>
<keyword evidence="1" id="KW-0472">Membrane</keyword>